<keyword evidence="2" id="KW-1185">Reference proteome</keyword>
<accession>A0AAW6RIF3</accession>
<reference evidence="1 2" key="1">
    <citation type="submission" date="2023-04" db="EMBL/GenBank/DDBJ databases">
        <title>Ottowia paracancer sp. nov., isolated from human stomach.</title>
        <authorList>
            <person name="Song Y."/>
        </authorList>
    </citation>
    <scope>NUCLEOTIDE SEQUENCE [LARGE SCALE GENOMIC DNA]</scope>
    <source>
        <strain evidence="1 2">10c7w1</strain>
    </source>
</reference>
<name>A0AAW6RIF3_9BURK</name>
<dbReference type="EMBL" id="JARVII010000001">
    <property type="protein sequence ID" value="MDG9698269.1"/>
    <property type="molecule type" value="Genomic_DNA"/>
</dbReference>
<dbReference type="AlphaFoldDB" id="A0AAW6RIF3"/>
<evidence type="ECO:0000313" key="1">
    <source>
        <dbReference type="EMBL" id="MDG9698269.1"/>
    </source>
</evidence>
<protein>
    <submittedName>
        <fullName evidence="1">Uncharacterized protein</fullName>
    </submittedName>
</protein>
<organism evidence="1 2">
    <name type="scientific">Ottowia cancrivicina</name>
    <dbReference type="NCBI Taxonomy" id="3040346"/>
    <lineage>
        <taxon>Bacteria</taxon>
        <taxon>Pseudomonadati</taxon>
        <taxon>Pseudomonadota</taxon>
        <taxon>Betaproteobacteria</taxon>
        <taxon>Burkholderiales</taxon>
        <taxon>Comamonadaceae</taxon>
        <taxon>Ottowia</taxon>
    </lineage>
</organism>
<sequence>MKTWFRNKSTASKTFKEMAVFSTESQRAIQDTRLIPFSALQHYIFCLHQCALIHNEQAWAENYLTAQGKSVV</sequence>
<gene>
    <name evidence="1" type="ORF">QB898_00785</name>
</gene>
<dbReference type="RefSeq" id="WP_279523411.1">
    <property type="nucleotide sequence ID" value="NZ_JARVII010000001.1"/>
</dbReference>
<comment type="caution">
    <text evidence="1">The sequence shown here is derived from an EMBL/GenBank/DDBJ whole genome shotgun (WGS) entry which is preliminary data.</text>
</comment>
<evidence type="ECO:0000313" key="2">
    <source>
        <dbReference type="Proteomes" id="UP001237156"/>
    </source>
</evidence>
<dbReference type="Proteomes" id="UP001237156">
    <property type="component" value="Unassembled WGS sequence"/>
</dbReference>
<proteinExistence type="predicted"/>